<accession>A0ABV7KX03</accession>
<keyword evidence="6" id="KW-0812">Transmembrane</keyword>
<evidence type="ECO:0000313" key="12">
    <source>
        <dbReference type="Proteomes" id="UP001595528"/>
    </source>
</evidence>
<dbReference type="Gene3D" id="6.10.340.10">
    <property type="match status" value="1"/>
</dbReference>
<evidence type="ECO:0000256" key="2">
    <source>
        <dbReference type="ARBA" id="ARBA00022519"/>
    </source>
</evidence>
<comment type="similarity">
    <text evidence="4">Belongs to the methyl-accepting chemotaxis (MCP) protein family.</text>
</comment>
<feature type="domain" description="Methyl-accepting transducer" evidence="7">
    <location>
        <begin position="406"/>
        <end position="649"/>
    </location>
</feature>
<feature type="transmembrane region" description="Helical" evidence="6">
    <location>
        <begin position="295"/>
        <end position="319"/>
    </location>
</feature>
<dbReference type="InterPro" id="IPR003660">
    <property type="entry name" value="HAMP_dom"/>
</dbReference>
<dbReference type="InterPro" id="IPR000727">
    <property type="entry name" value="T_SNARE_dom"/>
</dbReference>
<protein>
    <submittedName>
        <fullName evidence="11">Methyl-accepting chemotaxis protein</fullName>
    </submittedName>
</protein>
<dbReference type="PROSITE" id="PS51753">
    <property type="entry name" value="HBM"/>
    <property type="match status" value="1"/>
</dbReference>
<comment type="caution">
    <text evidence="11">The sequence shown here is derived from an EMBL/GenBank/DDBJ whole genome shotgun (WGS) entry which is preliminary data.</text>
</comment>
<evidence type="ECO:0000259" key="8">
    <source>
        <dbReference type="PROSITE" id="PS50192"/>
    </source>
</evidence>
<dbReference type="SMART" id="SM00283">
    <property type="entry name" value="MA"/>
    <property type="match status" value="1"/>
</dbReference>
<name>A0ABV7KX03_9PROT</name>
<keyword evidence="12" id="KW-1185">Reference proteome</keyword>
<keyword evidence="6" id="KW-1133">Transmembrane helix</keyword>
<proteinExistence type="inferred from homology"/>
<dbReference type="EMBL" id="JBHRTR010000015">
    <property type="protein sequence ID" value="MFC3226694.1"/>
    <property type="molecule type" value="Genomic_DNA"/>
</dbReference>
<organism evidence="11 12">
    <name type="scientific">Marinibaculum pumilum</name>
    <dbReference type="NCBI Taxonomy" id="1766165"/>
    <lineage>
        <taxon>Bacteria</taxon>
        <taxon>Pseudomonadati</taxon>
        <taxon>Pseudomonadota</taxon>
        <taxon>Alphaproteobacteria</taxon>
        <taxon>Rhodospirillales</taxon>
        <taxon>Rhodospirillaceae</taxon>
        <taxon>Marinibaculum</taxon>
    </lineage>
</organism>
<dbReference type="PRINTS" id="PR00260">
    <property type="entry name" value="CHEMTRNSDUCR"/>
</dbReference>
<evidence type="ECO:0000313" key="11">
    <source>
        <dbReference type="EMBL" id="MFC3226694.1"/>
    </source>
</evidence>
<dbReference type="PANTHER" id="PTHR32089">
    <property type="entry name" value="METHYL-ACCEPTING CHEMOTAXIS PROTEIN MCPB"/>
    <property type="match status" value="1"/>
</dbReference>
<evidence type="ECO:0000256" key="1">
    <source>
        <dbReference type="ARBA" id="ARBA00004429"/>
    </source>
</evidence>
<dbReference type="CDD" id="cd06225">
    <property type="entry name" value="HAMP"/>
    <property type="match status" value="1"/>
</dbReference>
<evidence type="ECO:0000259" key="9">
    <source>
        <dbReference type="PROSITE" id="PS50885"/>
    </source>
</evidence>
<evidence type="ECO:0000256" key="4">
    <source>
        <dbReference type="ARBA" id="ARBA00029447"/>
    </source>
</evidence>
<dbReference type="Pfam" id="PF00015">
    <property type="entry name" value="MCPsignal"/>
    <property type="match status" value="1"/>
</dbReference>
<evidence type="ECO:0000256" key="6">
    <source>
        <dbReference type="SAM" id="Phobius"/>
    </source>
</evidence>
<dbReference type="PROSITE" id="PS50192">
    <property type="entry name" value="T_SNARE"/>
    <property type="match status" value="1"/>
</dbReference>
<dbReference type="SMART" id="SM01358">
    <property type="entry name" value="HBM"/>
    <property type="match status" value="1"/>
</dbReference>
<dbReference type="RefSeq" id="WP_379898798.1">
    <property type="nucleotide sequence ID" value="NZ_JBHRTR010000015.1"/>
</dbReference>
<dbReference type="Proteomes" id="UP001595528">
    <property type="component" value="Unassembled WGS sequence"/>
</dbReference>
<sequence length="669" mass="69788">MRLIDNMRVSGKVAFTTGIILGLMVISSVIAVIGLTSAQSGLSDYRTMSAQTAAASGVEKALLRARLGVADFLISGTQEAAEEVRANAAQAAEVTENSVPLFPDPEVQESVRKTVEVVRSYGTEFDEVARLQAAVSEHVEVMNFAGPQAEALIDAITVGERDKGNIEGLFAAGEAGKHFILAQLYANRFLIENTPALKQRVDAELADMAEHVANVQEMVFADEEKARLAELQNLASIYAKAFAGAVDEINGRNAVVAERLRPTGIGLSEQMATFQANNQAAQDELGNATTETTDIALITGIAAAVVALLLGILSAVLVGRGIARPIQSMTAAMKRLAEGDKAAEIPAQDRKDEVGEMAAAVQIFKDNMIRNDEMAAEQERERAAREARARKIEALTQDFDQAVAAVLAEVGAAAQEMQTTAASMSTTAEETNRQATAVAAASEQASTNVQTVASAAEELSSSIEEISRQVAQSATIAARASSDAERTNAQVDGLAQAAQKIGEVVSLIQDIAEQTNLLALNATIEAARAGEAGKGFAVVASEVKNLATQTAKATEQIGRQITGIQSETNEAVGAIQGIGKTIGEINEIATTIASAVEEQGAATQEISRNVQEAARGTQEVSSNIAGVTRAAADTGSAAEQVNSSAGNLAGQSDRLRGAVEAFLNGVRAA</sequence>
<evidence type="ECO:0000259" key="10">
    <source>
        <dbReference type="PROSITE" id="PS51753"/>
    </source>
</evidence>
<dbReference type="PANTHER" id="PTHR32089:SF112">
    <property type="entry name" value="LYSOZYME-LIKE PROTEIN-RELATED"/>
    <property type="match status" value="1"/>
</dbReference>
<gene>
    <name evidence="11" type="ORF">ACFOGJ_05590</name>
</gene>
<feature type="domain" description="HBM" evidence="10">
    <location>
        <begin position="47"/>
        <end position="286"/>
    </location>
</feature>
<keyword evidence="2" id="KW-0997">Cell inner membrane</keyword>
<dbReference type="Gene3D" id="1.10.287.950">
    <property type="entry name" value="Methyl-accepting chemotaxis protein"/>
    <property type="match status" value="1"/>
</dbReference>
<dbReference type="SMART" id="SM00304">
    <property type="entry name" value="HAMP"/>
    <property type="match status" value="1"/>
</dbReference>
<dbReference type="PROSITE" id="PS50885">
    <property type="entry name" value="HAMP"/>
    <property type="match status" value="1"/>
</dbReference>
<evidence type="ECO:0000259" key="7">
    <source>
        <dbReference type="PROSITE" id="PS50111"/>
    </source>
</evidence>
<dbReference type="InterPro" id="IPR004090">
    <property type="entry name" value="Chemotax_Me-accpt_rcpt"/>
</dbReference>
<feature type="domain" description="T-SNARE coiled-coil homology" evidence="8">
    <location>
        <begin position="565"/>
        <end position="627"/>
    </location>
</feature>
<reference evidence="12" key="1">
    <citation type="journal article" date="2019" name="Int. J. Syst. Evol. Microbiol.">
        <title>The Global Catalogue of Microorganisms (GCM) 10K type strain sequencing project: providing services to taxonomists for standard genome sequencing and annotation.</title>
        <authorList>
            <consortium name="The Broad Institute Genomics Platform"/>
            <consortium name="The Broad Institute Genome Sequencing Center for Infectious Disease"/>
            <person name="Wu L."/>
            <person name="Ma J."/>
        </authorList>
    </citation>
    <scope>NUCLEOTIDE SEQUENCE [LARGE SCALE GENOMIC DNA]</scope>
    <source>
        <strain evidence="12">KCTC 42964</strain>
    </source>
</reference>
<keyword evidence="3 5" id="KW-0807">Transducer</keyword>
<feature type="domain" description="HAMP" evidence="9">
    <location>
        <begin position="320"/>
        <end position="373"/>
    </location>
</feature>
<evidence type="ECO:0000256" key="3">
    <source>
        <dbReference type="ARBA" id="ARBA00023224"/>
    </source>
</evidence>
<dbReference type="InterPro" id="IPR004089">
    <property type="entry name" value="MCPsignal_dom"/>
</dbReference>
<feature type="transmembrane region" description="Helical" evidence="6">
    <location>
        <begin position="12"/>
        <end position="35"/>
    </location>
</feature>
<dbReference type="PROSITE" id="PS50111">
    <property type="entry name" value="CHEMOTAXIS_TRANSDUC_2"/>
    <property type="match status" value="1"/>
</dbReference>
<dbReference type="InterPro" id="IPR032255">
    <property type="entry name" value="HBM"/>
</dbReference>
<dbReference type="SUPFAM" id="SSF58104">
    <property type="entry name" value="Methyl-accepting chemotaxis protein (MCP) signaling domain"/>
    <property type="match status" value="1"/>
</dbReference>
<evidence type="ECO:0000256" key="5">
    <source>
        <dbReference type="PROSITE-ProRule" id="PRU00284"/>
    </source>
</evidence>
<keyword evidence="6" id="KW-0472">Membrane</keyword>
<dbReference type="Pfam" id="PF00672">
    <property type="entry name" value="HAMP"/>
    <property type="match status" value="1"/>
</dbReference>
<keyword evidence="2" id="KW-1003">Cell membrane</keyword>
<comment type="subcellular location">
    <subcellularLocation>
        <location evidence="1">Cell inner membrane</location>
        <topology evidence="1">Multi-pass membrane protein</topology>
    </subcellularLocation>
</comment>